<reference evidence="3" key="1">
    <citation type="submission" date="2015-07" db="EMBL/GenBank/DDBJ databases">
        <authorList>
            <person name="Teixeira M.M."/>
            <person name="Souza R.C."/>
            <person name="Almeida L.G."/>
            <person name="Vicente V.A."/>
            <person name="de Hoog S."/>
            <person name="Bocca A.L."/>
            <person name="de Almeida S.R."/>
            <person name="Vasconcelos A.T."/>
            <person name="Felipe M.S."/>
        </authorList>
    </citation>
    <scope>NUCLEOTIDE SEQUENCE [LARGE SCALE GENOMIC DNA]</scope>
    <source>
        <strain evidence="3">KSF</strain>
    </source>
</reference>
<protein>
    <submittedName>
        <fullName evidence="2">Uncharacterized protein</fullName>
    </submittedName>
</protein>
<evidence type="ECO:0000313" key="2">
    <source>
        <dbReference type="EMBL" id="OCT47844.1"/>
    </source>
</evidence>
<dbReference type="VEuPathDB" id="FungiDB:CLCR_03755"/>
<dbReference type="Proteomes" id="UP000094526">
    <property type="component" value="Unassembled WGS sequence"/>
</dbReference>
<organism evidence="2 3">
    <name type="scientific">Cladophialophora carrionii</name>
    <dbReference type="NCBI Taxonomy" id="86049"/>
    <lineage>
        <taxon>Eukaryota</taxon>
        <taxon>Fungi</taxon>
        <taxon>Dikarya</taxon>
        <taxon>Ascomycota</taxon>
        <taxon>Pezizomycotina</taxon>
        <taxon>Eurotiomycetes</taxon>
        <taxon>Chaetothyriomycetidae</taxon>
        <taxon>Chaetothyriales</taxon>
        <taxon>Herpotrichiellaceae</taxon>
        <taxon>Cladophialophora</taxon>
    </lineage>
</organism>
<feature type="region of interest" description="Disordered" evidence="1">
    <location>
        <begin position="102"/>
        <end position="125"/>
    </location>
</feature>
<name>A0A1C1CH46_9EURO</name>
<sequence>MHEISSPNSEQMRYDLAAAEMKEHKRSEALLDTGQTGYAAACKQKQASKRAKEVEIPYAVHRLGWPNPVPRHGAEASATANQATTRVDIKWHLQGSQVKLARVERNANTDTIPSTMHGTLHARTS</sequence>
<proteinExistence type="predicted"/>
<evidence type="ECO:0000256" key="1">
    <source>
        <dbReference type="SAM" id="MobiDB-lite"/>
    </source>
</evidence>
<evidence type="ECO:0000313" key="3">
    <source>
        <dbReference type="Proteomes" id="UP000094526"/>
    </source>
</evidence>
<dbReference type="EMBL" id="LGRB01000013">
    <property type="protein sequence ID" value="OCT47844.1"/>
    <property type="molecule type" value="Genomic_DNA"/>
</dbReference>
<comment type="caution">
    <text evidence="2">The sequence shown here is derived from an EMBL/GenBank/DDBJ whole genome shotgun (WGS) entry which is preliminary data.</text>
</comment>
<dbReference type="AlphaFoldDB" id="A0A1C1CH46"/>
<keyword evidence="3" id="KW-1185">Reference proteome</keyword>
<gene>
    <name evidence="2" type="ORF">CLCR_03755</name>
</gene>
<feature type="compositionally biased region" description="Polar residues" evidence="1">
    <location>
        <begin position="108"/>
        <end position="125"/>
    </location>
</feature>
<accession>A0A1C1CH46</accession>